<evidence type="ECO:0000259" key="4">
    <source>
        <dbReference type="PROSITE" id="PS00745"/>
    </source>
</evidence>
<dbReference type="InterPro" id="IPR050057">
    <property type="entry name" value="Prokaryotic/Mito_RF"/>
</dbReference>
<gene>
    <name evidence="5" type="ORF">NTJ_09276</name>
</gene>
<dbReference type="EMBL" id="AP028915">
    <property type="protein sequence ID" value="BES96465.1"/>
    <property type="molecule type" value="Genomic_DNA"/>
</dbReference>
<dbReference type="SMART" id="SM00937">
    <property type="entry name" value="PCRF"/>
    <property type="match status" value="1"/>
</dbReference>
<evidence type="ECO:0000313" key="6">
    <source>
        <dbReference type="Proteomes" id="UP001307889"/>
    </source>
</evidence>
<feature type="domain" description="Prokaryotic-type class I peptide chain release factors" evidence="4">
    <location>
        <begin position="252"/>
        <end position="268"/>
    </location>
</feature>
<dbReference type="InterPro" id="IPR005139">
    <property type="entry name" value="PCRF"/>
</dbReference>
<dbReference type="SUPFAM" id="SSF75620">
    <property type="entry name" value="Release factor"/>
    <property type="match status" value="1"/>
</dbReference>
<name>A0ABN7AZT8_9HEMI</name>
<dbReference type="Proteomes" id="UP001307889">
    <property type="component" value="Chromosome 7"/>
</dbReference>
<protein>
    <submittedName>
        <fullName evidence="5">Peptide chain release factor</fullName>
    </submittedName>
</protein>
<evidence type="ECO:0000313" key="5">
    <source>
        <dbReference type="EMBL" id="BES96465.1"/>
    </source>
</evidence>
<accession>A0ABN7AZT8</accession>
<evidence type="ECO:0000256" key="1">
    <source>
        <dbReference type="ARBA" id="ARBA00010835"/>
    </source>
</evidence>
<keyword evidence="3" id="KW-0648">Protein biosynthesis</keyword>
<dbReference type="InterPro" id="IPR045853">
    <property type="entry name" value="Pep_chain_release_fac_I_sf"/>
</dbReference>
<dbReference type="PANTHER" id="PTHR43804:SF7">
    <property type="entry name" value="LD18447P"/>
    <property type="match status" value="1"/>
</dbReference>
<dbReference type="PROSITE" id="PS00745">
    <property type="entry name" value="RF_PROK_I"/>
    <property type="match status" value="1"/>
</dbReference>
<dbReference type="Pfam" id="PF03462">
    <property type="entry name" value="PCRF"/>
    <property type="match status" value="1"/>
</dbReference>
<dbReference type="PANTHER" id="PTHR43804">
    <property type="entry name" value="LD18447P"/>
    <property type="match status" value="1"/>
</dbReference>
<dbReference type="Gene3D" id="3.30.70.1660">
    <property type="match status" value="1"/>
</dbReference>
<sequence>MFLLQWPHSFVCQLLKSRISLLLKRCCSSNFDDRLFACLNDEAVQNFLNSKEADLTTSSQEFHNNIPRTYFSGLYSSRKELLSNLQALKGLQDDKTSKDLSEMIVEEEAKYKSDLKLVELELLKSLAPPTEDANEITVEIMAGVGGKEAALFSNELFEMYCNYANYKNWNSFVDEVGASELGGIRHAKIYIEGPGALKHFIHESGVHRVQRVPATEKSGRVHTSTAAVAVLPQTTLVDVKISEKDIVIDTMRATGAGGQHVNKTDSAVRITHLPSGLVVECQEDRSQIKNRQTAMKKLKMRLNQIIQKEQDEKIRGTRKSQVGTSARSDKVRTYNFPQDRISDHRLSKNIHNVPGFLKGEDLLDATIEQLIKKAEEENLSLFLQSIMNNKT</sequence>
<organism evidence="5 6">
    <name type="scientific">Nesidiocoris tenuis</name>
    <dbReference type="NCBI Taxonomy" id="355587"/>
    <lineage>
        <taxon>Eukaryota</taxon>
        <taxon>Metazoa</taxon>
        <taxon>Ecdysozoa</taxon>
        <taxon>Arthropoda</taxon>
        <taxon>Hexapoda</taxon>
        <taxon>Insecta</taxon>
        <taxon>Pterygota</taxon>
        <taxon>Neoptera</taxon>
        <taxon>Paraneoptera</taxon>
        <taxon>Hemiptera</taxon>
        <taxon>Heteroptera</taxon>
        <taxon>Panheteroptera</taxon>
        <taxon>Cimicomorpha</taxon>
        <taxon>Miridae</taxon>
        <taxon>Dicyphina</taxon>
        <taxon>Nesidiocoris</taxon>
    </lineage>
</organism>
<dbReference type="Pfam" id="PF00472">
    <property type="entry name" value="RF-1"/>
    <property type="match status" value="1"/>
</dbReference>
<evidence type="ECO:0000256" key="3">
    <source>
        <dbReference type="ARBA" id="ARBA00022917"/>
    </source>
</evidence>
<keyword evidence="2" id="KW-0488">Methylation</keyword>
<keyword evidence="6" id="KW-1185">Reference proteome</keyword>
<reference evidence="5 6" key="1">
    <citation type="submission" date="2023-09" db="EMBL/GenBank/DDBJ databases">
        <title>Nesidiocoris tenuis whole genome shotgun sequence.</title>
        <authorList>
            <person name="Shibata T."/>
            <person name="Shimoda M."/>
            <person name="Kobayashi T."/>
            <person name="Uehara T."/>
        </authorList>
    </citation>
    <scope>NUCLEOTIDE SEQUENCE [LARGE SCALE GENOMIC DNA]</scope>
    <source>
        <strain evidence="5 6">Japan</strain>
    </source>
</reference>
<dbReference type="InterPro" id="IPR000352">
    <property type="entry name" value="Pep_chain_release_fac_I"/>
</dbReference>
<proteinExistence type="inferred from homology"/>
<comment type="similarity">
    <text evidence="1">Belongs to the prokaryotic/mitochondrial release factor family.</text>
</comment>
<evidence type="ECO:0000256" key="2">
    <source>
        <dbReference type="ARBA" id="ARBA00022481"/>
    </source>
</evidence>
<dbReference type="Gene3D" id="3.30.160.20">
    <property type="match status" value="1"/>
</dbReference>